<gene>
    <name evidence="1" type="ORF">PHMEG_00029511</name>
</gene>
<comment type="caution">
    <text evidence="1">The sequence shown here is derived from an EMBL/GenBank/DDBJ whole genome shotgun (WGS) entry which is preliminary data.</text>
</comment>
<dbReference type="EMBL" id="NBNE01008437">
    <property type="protein sequence ID" value="OWY99478.1"/>
    <property type="molecule type" value="Genomic_DNA"/>
</dbReference>
<evidence type="ECO:0000313" key="1">
    <source>
        <dbReference type="EMBL" id="OWY99478.1"/>
    </source>
</evidence>
<reference evidence="2" key="1">
    <citation type="submission" date="2017-03" db="EMBL/GenBank/DDBJ databases">
        <title>Phytopthora megakarya and P. palmivora, two closely related causual agents of cacao black pod achieved similar genome size and gene model numbers by different mechanisms.</title>
        <authorList>
            <person name="Ali S."/>
            <person name="Shao J."/>
            <person name="Larry D.J."/>
            <person name="Kronmiller B."/>
            <person name="Shen D."/>
            <person name="Strem M.D."/>
            <person name="Melnick R.L."/>
            <person name="Guiltinan M.J."/>
            <person name="Tyler B.M."/>
            <person name="Meinhardt L.W."/>
            <person name="Bailey B.A."/>
        </authorList>
    </citation>
    <scope>NUCLEOTIDE SEQUENCE [LARGE SCALE GENOMIC DNA]</scope>
    <source>
        <strain evidence="2">zdho120</strain>
    </source>
</reference>
<proteinExistence type="predicted"/>
<sequence>MQNLAAMAVRCSSCKLVRFNNFSQTFSELFRQIRRYLRMKQQFLHVSGDSNL</sequence>
<dbReference type="AlphaFoldDB" id="A0A225V3E9"/>
<name>A0A225V3E9_9STRA</name>
<dbReference type="Proteomes" id="UP000198211">
    <property type="component" value="Unassembled WGS sequence"/>
</dbReference>
<keyword evidence="2" id="KW-1185">Reference proteome</keyword>
<evidence type="ECO:0000313" key="2">
    <source>
        <dbReference type="Proteomes" id="UP000198211"/>
    </source>
</evidence>
<protein>
    <submittedName>
        <fullName evidence="1">Uncharacterized protein</fullName>
    </submittedName>
</protein>
<accession>A0A225V3E9</accession>
<organism evidence="1 2">
    <name type="scientific">Phytophthora megakarya</name>
    <dbReference type="NCBI Taxonomy" id="4795"/>
    <lineage>
        <taxon>Eukaryota</taxon>
        <taxon>Sar</taxon>
        <taxon>Stramenopiles</taxon>
        <taxon>Oomycota</taxon>
        <taxon>Peronosporomycetes</taxon>
        <taxon>Peronosporales</taxon>
        <taxon>Peronosporaceae</taxon>
        <taxon>Phytophthora</taxon>
    </lineage>
</organism>